<organism evidence="7 8">
    <name type="scientific">Mya arenaria</name>
    <name type="common">Soft-shell clam</name>
    <dbReference type="NCBI Taxonomy" id="6604"/>
    <lineage>
        <taxon>Eukaryota</taxon>
        <taxon>Metazoa</taxon>
        <taxon>Spiralia</taxon>
        <taxon>Lophotrochozoa</taxon>
        <taxon>Mollusca</taxon>
        <taxon>Bivalvia</taxon>
        <taxon>Autobranchia</taxon>
        <taxon>Heteroconchia</taxon>
        <taxon>Euheterodonta</taxon>
        <taxon>Imparidentia</taxon>
        <taxon>Neoheterodontei</taxon>
        <taxon>Myida</taxon>
        <taxon>Myoidea</taxon>
        <taxon>Myidae</taxon>
        <taxon>Mya</taxon>
    </lineage>
</organism>
<reference evidence="7" key="1">
    <citation type="submission" date="2022-11" db="EMBL/GenBank/DDBJ databases">
        <title>Centuries of genome instability and evolution in soft-shell clam transmissible cancer (bioRxiv).</title>
        <authorList>
            <person name="Hart S.F.M."/>
            <person name="Yonemitsu M.A."/>
            <person name="Giersch R.M."/>
            <person name="Beal B.F."/>
            <person name="Arriagada G."/>
            <person name="Davis B.W."/>
            <person name="Ostrander E.A."/>
            <person name="Goff S.P."/>
            <person name="Metzger M.J."/>
        </authorList>
    </citation>
    <scope>NUCLEOTIDE SEQUENCE</scope>
    <source>
        <strain evidence="7">MELC-2E11</strain>
        <tissue evidence="7">Siphon/mantle</tissue>
    </source>
</reference>
<name>A0ABY7DQ92_MYAAR</name>
<dbReference type="EMBL" id="CP111014">
    <property type="protein sequence ID" value="WAQ99877.1"/>
    <property type="molecule type" value="Genomic_DNA"/>
</dbReference>
<evidence type="ECO:0000256" key="4">
    <source>
        <dbReference type="ARBA" id="ARBA00022989"/>
    </source>
</evidence>
<evidence type="ECO:0000313" key="8">
    <source>
        <dbReference type="Proteomes" id="UP001164746"/>
    </source>
</evidence>
<evidence type="ECO:0000256" key="1">
    <source>
        <dbReference type="ARBA" id="ARBA00004370"/>
    </source>
</evidence>
<keyword evidence="5" id="KW-0472">Membrane</keyword>
<accession>A0ABY7DQ92</accession>
<dbReference type="PROSITE" id="PS51111">
    <property type="entry name" value="REJ"/>
    <property type="match status" value="1"/>
</dbReference>
<dbReference type="InterPro" id="IPR014010">
    <property type="entry name" value="REJ_dom"/>
</dbReference>
<evidence type="ECO:0000259" key="6">
    <source>
        <dbReference type="PROSITE" id="PS51111"/>
    </source>
</evidence>
<gene>
    <name evidence="7" type="ORF">MAR_024250</name>
</gene>
<dbReference type="Pfam" id="PF02010">
    <property type="entry name" value="REJ"/>
    <property type="match status" value="1"/>
</dbReference>
<protein>
    <recommendedName>
        <fullName evidence="6">REJ domain-containing protein</fullName>
    </recommendedName>
</protein>
<evidence type="ECO:0000256" key="3">
    <source>
        <dbReference type="ARBA" id="ARBA00022692"/>
    </source>
</evidence>
<keyword evidence="3" id="KW-0812">Transmembrane</keyword>
<evidence type="ECO:0000256" key="2">
    <source>
        <dbReference type="ARBA" id="ARBA00007200"/>
    </source>
</evidence>
<feature type="non-terminal residue" evidence="7">
    <location>
        <position position="97"/>
    </location>
</feature>
<feature type="domain" description="REJ" evidence="6">
    <location>
        <begin position="1"/>
        <end position="97"/>
    </location>
</feature>
<keyword evidence="4" id="KW-1133">Transmembrane helix</keyword>
<comment type="similarity">
    <text evidence="2">Belongs to the polycystin family.</text>
</comment>
<dbReference type="Proteomes" id="UP001164746">
    <property type="component" value="Chromosome 3"/>
</dbReference>
<proteinExistence type="inferred from homology"/>
<keyword evidence="8" id="KW-1185">Reference proteome</keyword>
<comment type="subcellular location">
    <subcellularLocation>
        <location evidence="1">Membrane</location>
    </subcellularLocation>
</comment>
<evidence type="ECO:0000256" key="5">
    <source>
        <dbReference type="ARBA" id="ARBA00023136"/>
    </source>
</evidence>
<dbReference type="InterPro" id="IPR002859">
    <property type="entry name" value="PKD/REJ-like"/>
</dbReference>
<evidence type="ECO:0000313" key="7">
    <source>
        <dbReference type="EMBL" id="WAQ99877.1"/>
    </source>
</evidence>
<sequence>MPVAGTCAVSPNIGYSLITDFNITCNGFLAGNHSLTYTMTAIKNANNNRIYQVYRGPYSHVEGIKLANGRKKLDFMLEVEVKAALSNGAAVSFSTYV</sequence>